<evidence type="ECO:0000256" key="1">
    <source>
        <dbReference type="SAM" id="MobiDB-lite"/>
    </source>
</evidence>
<gene>
    <name evidence="2" type="ORF">BCV69DRAFT_71528</name>
</gene>
<dbReference type="AlphaFoldDB" id="A0A316TYP2"/>
<protein>
    <submittedName>
        <fullName evidence="2">Uncharacterized protein</fullName>
    </submittedName>
</protein>
<sequence length="176" mass="19273">MRCSSDKRSGKGGASSIVPNTAVHRRTGGARKPLSNKRGACSTHAGTLHFLPRYLALGWLSSPCDEKSVYGNNVSWIRQNIGEDPGVPISVGVGMWRSLRRSSAAIEQAFSPADPTPESIGERQVISPLNRTFAARLLLVAWSAILLDSHIPAQNYTAFLLRAVRRFRALFQCKTR</sequence>
<dbReference type="RefSeq" id="XP_025345546.1">
    <property type="nucleotide sequence ID" value="XM_025495476.1"/>
</dbReference>
<reference evidence="2 3" key="1">
    <citation type="journal article" date="2018" name="Mol. Biol. Evol.">
        <title>Broad Genomic Sampling Reveals a Smut Pathogenic Ancestry of the Fungal Clade Ustilaginomycotina.</title>
        <authorList>
            <person name="Kijpornyongpan T."/>
            <person name="Mondo S.J."/>
            <person name="Barry K."/>
            <person name="Sandor L."/>
            <person name="Lee J."/>
            <person name="Lipzen A."/>
            <person name="Pangilinan J."/>
            <person name="LaButti K."/>
            <person name="Hainaut M."/>
            <person name="Henrissat B."/>
            <person name="Grigoriev I.V."/>
            <person name="Spatafora J.W."/>
            <person name="Aime M.C."/>
        </authorList>
    </citation>
    <scope>NUCLEOTIDE SEQUENCE [LARGE SCALE GENOMIC DNA]</scope>
    <source>
        <strain evidence="2 3">MCA 4718</strain>
    </source>
</reference>
<name>A0A316TYP2_9BASI</name>
<organism evidence="2 3">
    <name type="scientific">Pseudomicrostroma glucosiphilum</name>
    <dbReference type="NCBI Taxonomy" id="1684307"/>
    <lineage>
        <taxon>Eukaryota</taxon>
        <taxon>Fungi</taxon>
        <taxon>Dikarya</taxon>
        <taxon>Basidiomycota</taxon>
        <taxon>Ustilaginomycotina</taxon>
        <taxon>Exobasidiomycetes</taxon>
        <taxon>Microstromatales</taxon>
        <taxon>Microstromatales incertae sedis</taxon>
        <taxon>Pseudomicrostroma</taxon>
    </lineage>
</organism>
<dbReference type="Proteomes" id="UP000245942">
    <property type="component" value="Unassembled WGS sequence"/>
</dbReference>
<accession>A0A316TYP2</accession>
<dbReference type="GeneID" id="37017210"/>
<feature type="region of interest" description="Disordered" evidence="1">
    <location>
        <begin position="1"/>
        <end position="38"/>
    </location>
</feature>
<keyword evidence="3" id="KW-1185">Reference proteome</keyword>
<evidence type="ECO:0000313" key="3">
    <source>
        <dbReference type="Proteomes" id="UP000245942"/>
    </source>
</evidence>
<dbReference type="EMBL" id="KZ819336">
    <property type="protein sequence ID" value="PWN18386.1"/>
    <property type="molecule type" value="Genomic_DNA"/>
</dbReference>
<proteinExistence type="predicted"/>
<evidence type="ECO:0000313" key="2">
    <source>
        <dbReference type="EMBL" id="PWN18386.1"/>
    </source>
</evidence>